<evidence type="ECO:0000313" key="3">
    <source>
        <dbReference type="EMBL" id="KRT67771.1"/>
    </source>
</evidence>
<organism evidence="3 4">
    <name type="scientific">candidate division WWE3 bacterium CSP1-7</name>
    <dbReference type="NCBI Taxonomy" id="1576480"/>
    <lineage>
        <taxon>Bacteria</taxon>
        <taxon>Katanobacteria</taxon>
    </lineage>
</organism>
<keyword evidence="2" id="KW-0812">Transmembrane</keyword>
<accession>A0A0T5ZYB0</accession>
<name>A0A0T5ZYB0_UNCKA</name>
<gene>
    <name evidence="3" type="primary">gwe2</name>
    <name evidence="3" type="ORF">XU08_C0001G0181</name>
</gene>
<evidence type="ECO:0000256" key="2">
    <source>
        <dbReference type="SAM" id="Phobius"/>
    </source>
</evidence>
<dbReference type="InterPro" id="IPR013783">
    <property type="entry name" value="Ig-like_fold"/>
</dbReference>
<comment type="caution">
    <text evidence="3">The sequence shown here is derived from an EMBL/GenBank/DDBJ whole genome shotgun (WGS) entry which is preliminary data.</text>
</comment>
<protein>
    <submittedName>
        <fullName evidence="3">Gwe2 protein</fullName>
    </submittedName>
</protein>
<dbReference type="CDD" id="cd08547">
    <property type="entry name" value="Type_II_cohesin"/>
    <property type="match status" value="1"/>
</dbReference>
<sequence length="599" mass="65254">MRTNFLRKIKRAFLPLVVLVALVLSLAPLLPVLAGNAVLYLSPSGGTRYVGSSFAVSVRINSGSHTTNAYKAVVKFPTALLAATSVSVGGSICTLQISGSPSYSNSSGTVNFECGHPGSFSGSAGIIGTVTFLARAAGTANLTFTSASQVKAADGFGTEVLGSTSGAIFDIQPAPVSGPAVSSATHPNQGSWYALKDVSLTWNQPAGSDGFSYLLNQKSGTIPDGVSEGTAKAIGYEGLADGTWYFHIRAHGDGGWGNTTHFRIRIDTTPPDPFEVTSEPPAENIDSAPLIIASATDRPSGIDHYEISIDGGDFVPVPGMPYQYERIPEGTHTLTVRAVDRAGNYRDSSLVIHVIDVVNPRITQPANGSYLPILEQLVIKGTAPAGLVELYLNGELIAQIESDGNFEFTHSAFLRPGRYKLTAIAVTDRGIVSSPAEVQFTVDPRAVSLFGLNLPGWLVYSFLLGIIILLLILLIRYLRKAAGFDEHVRQDLDRIEEEEKRDFEQAEKEMERAVEGTLAGLTESQVHQLEHELEEKIRESEGEAREKLEGELDRIRRHHPLAGRKFRFPRIKIPRFFLIFWERRKKKKGEKKRGTYRRY</sequence>
<evidence type="ECO:0000313" key="4">
    <source>
        <dbReference type="Proteomes" id="UP000051297"/>
    </source>
</evidence>
<keyword evidence="1" id="KW-0175">Coiled coil</keyword>
<evidence type="ECO:0000256" key="1">
    <source>
        <dbReference type="SAM" id="Coils"/>
    </source>
</evidence>
<dbReference type="Gene3D" id="2.60.40.10">
    <property type="entry name" value="Immunoglobulins"/>
    <property type="match status" value="2"/>
</dbReference>
<keyword evidence="2" id="KW-0472">Membrane</keyword>
<reference evidence="3 4" key="1">
    <citation type="submission" date="2015-05" db="EMBL/GenBank/DDBJ databases">
        <title>Critical biogeochemical functions in the subsurface are associated with bacteria from new phyla and little studied lineages.</title>
        <authorList>
            <person name="Hug L.A."/>
            <person name="Thomas B.C."/>
            <person name="Sharon I."/>
            <person name="Brown C.T."/>
            <person name="Sharma R."/>
            <person name="Hettich R.L."/>
            <person name="Wilkins M.J."/>
            <person name="Williams K.H."/>
            <person name="Singh A."/>
            <person name="Banfield J.F."/>
        </authorList>
    </citation>
    <scope>NUCLEOTIDE SEQUENCE [LARGE SCALE GENOMIC DNA]</scope>
    <source>
        <strain evidence="3">CSP1-7</strain>
    </source>
</reference>
<proteinExistence type="predicted"/>
<feature type="transmembrane region" description="Helical" evidence="2">
    <location>
        <begin position="457"/>
        <end position="478"/>
    </location>
</feature>
<feature type="coiled-coil region" evidence="1">
    <location>
        <begin position="489"/>
        <end position="546"/>
    </location>
</feature>
<dbReference type="STRING" id="1576480.XU08_C0001G0181"/>
<dbReference type="AlphaFoldDB" id="A0A0T5ZYB0"/>
<dbReference type="Proteomes" id="UP000051297">
    <property type="component" value="Unassembled WGS sequence"/>
</dbReference>
<keyword evidence="2" id="KW-1133">Transmembrane helix</keyword>
<dbReference type="Gene3D" id="2.60.40.680">
    <property type="match status" value="1"/>
</dbReference>
<dbReference type="EMBL" id="LDXK01000001">
    <property type="protein sequence ID" value="KRT67771.1"/>
    <property type="molecule type" value="Genomic_DNA"/>
</dbReference>